<comment type="similarity">
    <text evidence="1">Belongs to the RIPOR family.</text>
</comment>
<dbReference type="STRING" id="31234.E3NTL8"/>
<evidence type="ECO:0000313" key="4">
    <source>
        <dbReference type="Proteomes" id="UP000008281"/>
    </source>
</evidence>
<dbReference type="EMBL" id="DS270240">
    <property type="protein sequence ID" value="EFO92598.1"/>
    <property type="molecule type" value="Genomic_DNA"/>
</dbReference>
<evidence type="ECO:0000313" key="3">
    <source>
        <dbReference type="EMBL" id="EFO92598.1"/>
    </source>
</evidence>
<proteinExistence type="inferred from homology"/>
<evidence type="ECO:0000256" key="1">
    <source>
        <dbReference type="ARBA" id="ARBA00005744"/>
    </source>
</evidence>
<dbReference type="HOGENOM" id="CLU_562126_0_0_1"/>
<sequence>ELLLCGETLIIYNARLHRLNKLYESYKSGQYTQMKENIIRLISIFVTNYWLDYSAKSSNLSELRAAFIGSKPDASQKPIDAELANLMGRVVVDIKAIVGFARISPGDVFEVLIRHGSQKWKTRGKTLPDRTQKWEKEQVVHLIRERSLFSFYILFFNKITRNIDHGKGKRERISLIDIKHAVVARSNQVTNICDPHTASPVIHTNFSVDATNSFDVDRELTKIAISCITSQEHEQLSGNIIRAGYARVFNQHLMKKAVEMIGLTELRSLLKFRSAGHWTEFKKPNADQLASACTIEEYFELSEPRSEDVSLNSFFFFEKNFQPVVIFLDTRFPAIRKMFNFKFKEFLHCHEGKSLNRETVDGTIDVFNKIMRRSLESIETDCPLVYKTSEMLKRLEVETVTLDDLLRIAKSAPALPNISNVPTEIEACPEVQEIWLSTCYPLNSSLIVPKDKLKTQIKLQIAHITEQIYPHLVSRGKCFFFSNLLT</sequence>
<dbReference type="PANTHER" id="PTHR15829">
    <property type="entry name" value="PROTEIN KINASE PKN/PRK1, EFFECTOR"/>
    <property type="match status" value="1"/>
</dbReference>
<organism evidence="4">
    <name type="scientific">Caenorhabditis remanei</name>
    <name type="common">Caenorhabditis vulgaris</name>
    <dbReference type="NCBI Taxonomy" id="31234"/>
    <lineage>
        <taxon>Eukaryota</taxon>
        <taxon>Metazoa</taxon>
        <taxon>Ecdysozoa</taxon>
        <taxon>Nematoda</taxon>
        <taxon>Chromadorea</taxon>
        <taxon>Rhabditida</taxon>
        <taxon>Rhabditina</taxon>
        <taxon>Rhabditomorpha</taxon>
        <taxon>Rhabditoidea</taxon>
        <taxon>Rhabditidae</taxon>
        <taxon>Peloderinae</taxon>
        <taxon>Caenorhabditis</taxon>
    </lineage>
</organism>
<dbReference type="eggNOG" id="ENOG502QQ7T">
    <property type="taxonomic scope" value="Eukaryota"/>
</dbReference>
<dbReference type="InterPro" id="IPR031780">
    <property type="entry name" value="FAM65_N"/>
</dbReference>
<feature type="non-terminal residue" evidence="3">
    <location>
        <position position="1"/>
    </location>
</feature>
<evidence type="ECO:0000259" key="2">
    <source>
        <dbReference type="Pfam" id="PF15903"/>
    </source>
</evidence>
<dbReference type="Proteomes" id="UP000008281">
    <property type="component" value="Unassembled WGS sequence"/>
</dbReference>
<reference evidence="3" key="1">
    <citation type="submission" date="2007-07" db="EMBL/GenBank/DDBJ databases">
        <title>PCAP assembly of the Caenorhabditis remanei genome.</title>
        <authorList>
            <consortium name="The Caenorhabditis remanei Sequencing Consortium"/>
            <person name="Wilson R.K."/>
        </authorList>
    </citation>
    <scope>NUCLEOTIDE SEQUENCE [LARGE SCALE GENOMIC DNA]</scope>
    <source>
        <strain evidence="3">PB4641</strain>
    </source>
</reference>
<dbReference type="AlphaFoldDB" id="E3NTL8"/>
<name>E3NTL8_CAERE</name>
<accession>E3NTL8</accession>
<keyword evidence="4" id="KW-1185">Reference proteome</keyword>
<dbReference type="PANTHER" id="PTHR15829:SF13">
    <property type="entry name" value="FAM65 N-TERMINAL DOMAIN-CONTAINING PROTEIN"/>
    <property type="match status" value="1"/>
</dbReference>
<feature type="domain" description="FAM65 N-terminal" evidence="2">
    <location>
        <begin position="79"/>
        <end position="144"/>
    </location>
</feature>
<dbReference type="Pfam" id="PF15903">
    <property type="entry name" value="PL48"/>
    <property type="match status" value="1"/>
</dbReference>
<gene>
    <name evidence="3" type="ORF">CRE_18368</name>
</gene>
<dbReference type="InParanoid" id="E3NTL8"/>
<protein>
    <recommendedName>
        <fullName evidence="2">FAM65 N-terminal domain-containing protein</fullName>
    </recommendedName>
</protein>
<dbReference type="OrthoDB" id="9999654at2759"/>
<dbReference type="InterPro" id="IPR026136">
    <property type="entry name" value="RIPOR3"/>
</dbReference>